<reference evidence="2 3" key="1">
    <citation type="submission" date="2023-10" db="EMBL/GenBank/DDBJ databases">
        <title>Two novel species belonging to the OM43/NOR5 clade.</title>
        <authorList>
            <person name="Park M."/>
        </authorList>
    </citation>
    <scope>NUCLEOTIDE SEQUENCE [LARGE SCALE GENOMIC DNA]</scope>
    <source>
        <strain evidence="2 3">IMCC45268</strain>
    </source>
</reference>
<proteinExistence type="predicted"/>
<protein>
    <submittedName>
        <fullName evidence="2">Uncharacterized protein</fullName>
    </submittedName>
</protein>
<keyword evidence="3" id="KW-1185">Reference proteome</keyword>
<keyword evidence="1" id="KW-0472">Membrane</keyword>
<keyword evidence="1" id="KW-0812">Transmembrane</keyword>
<feature type="transmembrane region" description="Helical" evidence="1">
    <location>
        <begin position="159"/>
        <end position="176"/>
    </location>
</feature>
<name>A0ABZ0IAL4_9GAMM</name>
<evidence type="ECO:0000313" key="2">
    <source>
        <dbReference type="EMBL" id="WOJ96582.1"/>
    </source>
</evidence>
<feature type="transmembrane region" description="Helical" evidence="1">
    <location>
        <begin position="183"/>
        <end position="201"/>
    </location>
</feature>
<dbReference type="RefSeq" id="WP_407327260.1">
    <property type="nucleotide sequence ID" value="NZ_CP136865.1"/>
</dbReference>
<organism evidence="2 3">
    <name type="scientific">Congregibacter brevis</name>
    <dbReference type="NCBI Taxonomy" id="3081201"/>
    <lineage>
        <taxon>Bacteria</taxon>
        <taxon>Pseudomonadati</taxon>
        <taxon>Pseudomonadota</taxon>
        <taxon>Gammaproteobacteria</taxon>
        <taxon>Cellvibrionales</taxon>
        <taxon>Halieaceae</taxon>
        <taxon>Congregibacter</taxon>
    </lineage>
</organism>
<keyword evidence="1" id="KW-1133">Transmembrane helix</keyword>
<sequence length="202" mass="21536">MLSVIASSLVGLGVALLYATWRSALPRFGRILGWSTIALGTSVWSLATGIERGIAIALIVLCISALGFVAVSASIAFAAPRDGKQTFPRKDKRAFRVRNNHQAAVASNNGASWMLRQRVGWLITAGPGAALLAFTTALASHQLLLRAGVLPENALVTELFMFPVLWGFLAVWSLMAQSLSRHIATMAILQIAIGLLCYAFAS</sequence>
<feature type="transmembrane region" description="Helical" evidence="1">
    <location>
        <begin position="56"/>
        <end position="79"/>
    </location>
</feature>
<evidence type="ECO:0000256" key="1">
    <source>
        <dbReference type="SAM" id="Phobius"/>
    </source>
</evidence>
<evidence type="ECO:0000313" key="3">
    <source>
        <dbReference type="Proteomes" id="UP001626549"/>
    </source>
</evidence>
<gene>
    <name evidence="2" type="ORF">R0137_15220</name>
</gene>
<accession>A0ABZ0IAL4</accession>
<feature type="transmembrane region" description="Helical" evidence="1">
    <location>
        <begin position="31"/>
        <end position="50"/>
    </location>
</feature>
<feature type="transmembrane region" description="Helical" evidence="1">
    <location>
        <begin position="6"/>
        <end position="24"/>
    </location>
</feature>
<dbReference type="Proteomes" id="UP001626549">
    <property type="component" value="Chromosome"/>
</dbReference>
<dbReference type="EMBL" id="CP136865">
    <property type="protein sequence ID" value="WOJ96582.1"/>
    <property type="molecule type" value="Genomic_DNA"/>
</dbReference>
<feature type="transmembrane region" description="Helical" evidence="1">
    <location>
        <begin position="119"/>
        <end position="139"/>
    </location>
</feature>